<dbReference type="Proteomes" id="UP001595748">
    <property type="component" value="Unassembled WGS sequence"/>
</dbReference>
<organism evidence="3 4">
    <name type="scientific">Deinococcus antarcticus</name>
    <dbReference type="NCBI Taxonomy" id="1298767"/>
    <lineage>
        <taxon>Bacteria</taxon>
        <taxon>Thermotogati</taxon>
        <taxon>Deinococcota</taxon>
        <taxon>Deinococci</taxon>
        <taxon>Deinococcales</taxon>
        <taxon>Deinococcaceae</taxon>
        <taxon>Deinococcus</taxon>
    </lineage>
</organism>
<dbReference type="SMART" id="SM00245">
    <property type="entry name" value="TSPc"/>
    <property type="match status" value="1"/>
</dbReference>
<evidence type="ECO:0000259" key="2">
    <source>
        <dbReference type="SMART" id="SM00245"/>
    </source>
</evidence>
<dbReference type="PANTHER" id="PTHR32060:SF30">
    <property type="entry name" value="CARBOXY-TERMINAL PROCESSING PROTEASE CTPA"/>
    <property type="match status" value="1"/>
</dbReference>
<dbReference type="RefSeq" id="WP_380081036.1">
    <property type="nucleotide sequence ID" value="NZ_JBHRZF010000229.1"/>
</dbReference>
<dbReference type="PANTHER" id="PTHR32060">
    <property type="entry name" value="TAIL-SPECIFIC PROTEASE"/>
    <property type="match status" value="1"/>
</dbReference>
<keyword evidence="1" id="KW-0732">Signal</keyword>
<dbReference type="InterPro" id="IPR029045">
    <property type="entry name" value="ClpP/crotonase-like_dom_sf"/>
</dbReference>
<accession>A0ABV8AC75</accession>
<feature type="domain" description="Tail specific protease" evidence="2">
    <location>
        <begin position="194"/>
        <end position="413"/>
    </location>
</feature>
<proteinExistence type="predicted"/>
<name>A0ABV8AC75_9DEIO</name>
<feature type="chain" id="PRO_5046398628" evidence="1">
    <location>
        <begin position="20"/>
        <end position="438"/>
    </location>
</feature>
<feature type="signal peptide" evidence="1">
    <location>
        <begin position="1"/>
        <end position="19"/>
    </location>
</feature>
<dbReference type="InterPro" id="IPR005151">
    <property type="entry name" value="Tail-specific_protease"/>
</dbReference>
<evidence type="ECO:0000313" key="4">
    <source>
        <dbReference type="Proteomes" id="UP001595748"/>
    </source>
</evidence>
<dbReference type="Pfam" id="PF03572">
    <property type="entry name" value="Peptidase_S41"/>
    <property type="match status" value="1"/>
</dbReference>
<dbReference type="EMBL" id="JBHRZF010000229">
    <property type="protein sequence ID" value="MFC3863104.1"/>
    <property type="molecule type" value="Genomic_DNA"/>
</dbReference>
<dbReference type="Gene3D" id="2.30.42.10">
    <property type="match status" value="1"/>
</dbReference>
<dbReference type="InterPro" id="IPR036034">
    <property type="entry name" value="PDZ_sf"/>
</dbReference>
<dbReference type="SUPFAM" id="SSF52096">
    <property type="entry name" value="ClpP/crotonase"/>
    <property type="match status" value="1"/>
</dbReference>
<evidence type="ECO:0000256" key="1">
    <source>
        <dbReference type="SAM" id="SignalP"/>
    </source>
</evidence>
<evidence type="ECO:0000313" key="3">
    <source>
        <dbReference type="EMBL" id="MFC3863104.1"/>
    </source>
</evidence>
<dbReference type="SUPFAM" id="SSF50156">
    <property type="entry name" value="PDZ domain-like"/>
    <property type="match status" value="1"/>
</dbReference>
<protein>
    <submittedName>
        <fullName evidence="3">S41 family peptidase</fullName>
    </submittedName>
</protein>
<reference evidence="4" key="1">
    <citation type="journal article" date="2019" name="Int. J. Syst. Evol. Microbiol.">
        <title>The Global Catalogue of Microorganisms (GCM) 10K type strain sequencing project: providing services to taxonomists for standard genome sequencing and annotation.</title>
        <authorList>
            <consortium name="The Broad Institute Genomics Platform"/>
            <consortium name="The Broad Institute Genome Sequencing Center for Infectious Disease"/>
            <person name="Wu L."/>
            <person name="Ma J."/>
        </authorList>
    </citation>
    <scope>NUCLEOTIDE SEQUENCE [LARGE SCALE GENOMIC DNA]</scope>
    <source>
        <strain evidence="4">CCTCC AB 2013263</strain>
    </source>
</reference>
<comment type="caution">
    <text evidence="3">The sequence shown here is derived from an EMBL/GenBank/DDBJ whole genome shotgun (WGS) entry which is preliminary data.</text>
</comment>
<sequence>MNWRVLTLLVSLGSGAAQTVPLSTPAPPTVQSALLLNALLLNAQTVFDEGARLLKTFYFGFSTVNLDEQISFYRGQLDRACRPDLRTCPVSSGDQALKALYRSVGDRHLYAMTASEFQARMESFEAAPQKVSSYGLTLGPTGAQGALVLDVLTGSAAEQAGILPGDLLALPDGQPLPFSLGEQPTLELLVRHGSQQRAVTLTRSEVYPAALPSLYTPADAPAGVLVLRIPSFAFTERVGPKVHELVKQAQRQGAAALIVDLRRGPGGSNYECEMAAAAFTGPFEYQDQTQRGTFRGGWTGNISLDVAERVFFDVSVPVTQQHLAYALKEPASWQGKTVVLVDARSASCHEYMAYFMQQKGIPVLGEQTGGLMNTASILMPLPGGSGVALPAVRSAHPDGTLYPAFLTPDVPVSPDWRGMADGQPDPMLQKAFEVLQKP</sequence>
<keyword evidence="4" id="KW-1185">Reference proteome</keyword>
<dbReference type="Gene3D" id="3.90.226.10">
    <property type="entry name" value="2-enoyl-CoA Hydratase, Chain A, domain 1"/>
    <property type="match status" value="1"/>
</dbReference>
<gene>
    <name evidence="3" type="ORF">ACFOPQ_20290</name>
</gene>